<evidence type="ECO:0000313" key="2">
    <source>
        <dbReference type="EMBL" id="OAY45409.1"/>
    </source>
</evidence>
<organism evidence="2">
    <name type="scientific">Manihot esculenta</name>
    <name type="common">Cassava</name>
    <name type="synonym">Jatropha manihot</name>
    <dbReference type="NCBI Taxonomy" id="3983"/>
    <lineage>
        <taxon>Eukaryota</taxon>
        <taxon>Viridiplantae</taxon>
        <taxon>Streptophyta</taxon>
        <taxon>Embryophyta</taxon>
        <taxon>Tracheophyta</taxon>
        <taxon>Spermatophyta</taxon>
        <taxon>Magnoliopsida</taxon>
        <taxon>eudicotyledons</taxon>
        <taxon>Gunneridae</taxon>
        <taxon>Pentapetalae</taxon>
        <taxon>rosids</taxon>
        <taxon>fabids</taxon>
        <taxon>Malpighiales</taxon>
        <taxon>Euphorbiaceae</taxon>
        <taxon>Crotonoideae</taxon>
        <taxon>Manihoteae</taxon>
        <taxon>Manihot</taxon>
    </lineage>
</organism>
<accession>A0A2C9VIV6</accession>
<feature type="transmembrane region" description="Helical" evidence="1">
    <location>
        <begin position="52"/>
        <end position="72"/>
    </location>
</feature>
<gene>
    <name evidence="2" type="ORF">MANES_07G058200</name>
</gene>
<keyword evidence="1" id="KW-0472">Membrane</keyword>
<dbReference type="AlphaFoldDB" id="A0A2C9VIV6"/>
<sequence length="105" mass="12304">MAKCWSGPIVSKGQVPAGSRVMLSPNLNVSPFARSFWQPNKYQQLPELQIAIWWWQSCFLFYLDFSGVFFLNTKLRRNFKGRLEHKLEGLNILQEVMGIWIDIKL</sequence>
<reference evidence="2" key="1">
    <citation type="submission" date="2016-02" db="EMBL/GenBank/DDBJ databases">
        <title>WGS assembly of Manihot esculenta.</title>
        <authorList>
            <person name="Bredeson J.V."/>
            <person name="Prochnik S.E."/>
            <person name="Lyons J.B."/>
            <person name="Schmutz J."/>
            <person name="Grimwood J."/>
            <person name="Vrebalov J."/>
            <person name="Bart R.S."/>
            <person name="Amuge T."/>
            <person name="Ferguson M.E."/>
            <person name="Green R."/>
            <person name="Putnam N."/>
            <person name="Stites J."/>
            <person name="Rounsley S."/>
            <person name="Rokhsar D.S."/>
        </authorList>
    </citation>
    <scope>NUCLEOTIDE SEQUENCE [LARGE SCALE GENOMIC DNA]</scope>
    <source>
        <tissue evidence="2">Leaf</tissue>
    </source>
</reference>
<proteinExistence type="predicted"/>
<protein>
    <submittedName>
        <fullName evidence="2">Uncharacterized protein</fullName>
    </submittedName>
</protein>
<keyword evidence="1" id="KW-1133">Transmembrane helix</keyword>
<dbReference type="EMBL" id="CM004393">
    <property type="protein sequence ID" value="OAY45409.1"/>
    <property type="molecule type" value="Genomic_DNA"/>
</dbReference>
<keyword evidence="1" id="KW-0812">Transmembrane</keyword>
<name>A0A2C9VIV6_MANES</name>
<evidence type="ECO:0000256" key="1">
    <source>
        <dbReference type="SAM" id="Phobius"/>
    </source>
</evidence>